<reference evidence="1 2" key="1">
    <citation type="journal article" date="2020" name="Cell">
        <title>Large-Scale Comparative Analyses of Tick Genomes Elucidate Their Genetic Diversity and Vector Capacities.</title>
        <authorList>
            <consortium name="Tick Genome and Microbiome Consortium (TIGMIC)"/>
            <person name="Jia N."/>
            <person name="Wang J."/>
            <person name="Shi W."/>
            <person name="Du L."/>
            <person name="Sun Y."/>
            <person name="Zhan W."/>
            <person name="Jiang J.F."/>
            <person name="Wang Q."/>
            <person name="Zhang B."/>
            <person name="Ji P."/>
            <person name="Bell-Sakyi L."/>
            <person name="Cui X.M."/>
            <person name="Yuan T.T."/>
            <person name="Jiang B.G."/>
            <person name="Yang W.F."/>
            <person name="Lam T.T."/>
            <person name="Chang Q.C."/>
            <person name="Ding S.J."/>
            <person name="Wang X.J."/>
            <person name="Zhu J.G."/>
            <person name="Ruan X.D."/>
            <person name="Zhao L."/>
            <person name="Wei J.T."/>
            <person name="Ye R.Z."/>
            <person name="Que T.C."/>
            <person name="Du C.H."/>
            <person name="Zhou Y.H."/>
            <person name="Cheng J.X."/>
            <person name="Dai P.F."/>
            <person name="Guo W.B."/>
            <person name="Han X.H."/>
            <person name="Huang E.J."/>
            <person name="Li L.F."/>
            <person name="Wei W."/>
            <person name="Gao Y.C."/>
            <person name="Liu J.Z."/>
            <person name="Shao H.Z."/>
            <person name="Wang X."/>
            <person name="Wang C.C."/>
            <person name="Yang T.C."/>
            <person name="Huo Q.B."/>
            <person name="Li W."/>
            <person name="Chen H.Y."/>
            <person name="Chen S.E."/>
            <person name="Zhou L.G."/>
            <person name="Ni X.B."/>
            <person name="Tian J.H."/>
            <person name="Sheng Y."/>
            <person name="Liu T."/>
            <person name="Pan Y.S."/>
            <person name="Xia L.Y."/>
            <person name="Li J."/>
            <person name="Zhao F."/>
            <person name="Cao W.C."/>
        </authorList>
    </citation>
    <scope>NUCLEOTIDE SEQUENCE [LARGE SCALE GENOMIC DNA]</scope>
    <source>
        <strain evidence="1">Iper-2018</strain>
    </source>
</reference>
<accession>A0AC60P459</accession>
<evidence type="ECO:0000313" key="2">
    <source>
        <dbReference type="Proteomes" id="UP000805193"/>
    </source>
</evidence>
<protein>
    <submittedName>
        <fullName evidence="1">Uncharacterized protein</fullName>
    </submittedName>
</protein>
<evidence type="ECO:0000313" key="1">
    <source>
        <dbReference type="EMBL" id="KAG0414072.1"/>
    </source>
</evidence>
<gene>
    <name evidence="1" type="ORF">HPB47_008772</name>
</gene>
<keyword evidence="2" id="KW-1185">Reference proteome</keyword>
<comment type="caution">
    <text evidence="1">The sequence shown here is derived from an EMBL/GenBank/DDBJ whole genome shotgun (WGS) entry which is preliminary data.</text>
</comment>
<organism evidence="1 2">
    <name type="scientific">Ixodes persulcatus</name>
    <name type="common">Taiga tick</name>
    <dbReference type="NCBI Taxonomy" id="34615"/>
    <lineage>
        <taxon>Eukaryota</taxon>
        <taxon>Metazoa</taxon>
        <taxon>Ecdysozoa</taxon>
        <taxon>Arthropoda</taxon>
        <taxon>Chelicerata</taxon>
        <taxon>Arachnida</taxon>
        <taxon>Acari</taxon>
        <taxon>Parasitiformes</taxon>
        <taxon>Ixodida</taxon>
        <taxon>Ixodoidea</taxon>
        <taxon>Ixodidae</taxon>
        <taxon>Ixodinae</taxon>
        <taxon>Ixodes</taxon>
    </lineage>
</organism>
<dbReference type="EMBL" id="JABSTQ010011206">
    <property type="protein sequence ID" value="KAG0414072.1"/>
    <property type="molecule type" value="Genomic_DNA"/>
</dbReference>
<dbReference type="Proteomes" id="UP000805193">
    <property type="component" value="Unassembled WGS sequence"/>
</dbReference>
<sequence length="515" mass="55689">MNFIKKKIKGHKRGHESDDEVEAAIYAKQVAERQQEQQQALSSAKGSDSFDPFADPSDPSAPGATTTSLKPAEDPEEKKRNSEEWRFFEQLTPARPRHELNKPDYYLESETLSPEEPAAAVPAAPAKSPARSWVNFEDGQLSTEAPAAASVPPVASKPPPRPPPPSKLVESVVPQEEAAESVQSAEDSKRLNGEEHNVELELLEEFGFAPRNESKSPVAAAPVSLDSFLEGPLEDPADDPFDTSFVDVLSQPTPKTKEDAYESAEPEEDDPFDTSFQQGVAINRSGNRHLSVQGDMSNPFLVDNAPSTPGESLFGGINGTATDAEPPAEVPNFFSGSRRSSTNPFDNLEEDLEFFRNTLVGGTGETEDASKGAELFEAIASTFPCEGQRDDTDQKADLFGFRTADDVQVPKAAMDFDPFSEGTFQTGSDQDAGSAFTTAADNQLAAEDPFQVAFGKTSVDHDFSPEKQTAPVPEGGGLFGGGDSVEMTDDRGRFFSSQCECFYCCQQTLREVSSK</sequence>
<proteinExistence type="predicted"/>
<name>A0AC60P459_IXOPE</name>